<feature type="non-terminal residue" evidence="3">
    <location>
        <position position="340"/>
    </location>
</feature>
<keyword evidence="2" id="KW-0833">Ubl conjugation pathway</keyword>
<dbReference type="PANTHER" id="PTHR12696">
    <property type="entry name" value="TIP120"/>
    <property type="match status" value="1"/>
</dbReference>
<dbReference type="Gene3D" id="1.25.10.10">
    <property type="entry name" value="Leucine-rich Repeat Variant"/>
    <property type="match status" value="1"/>
</dbReference>
<evidence type="ECO:0000256" key="1">
    <source>
        <dbReference type="ARBA" id="ARBA00022737"/>
    </source>
</evidence>
<protein>
    <submittedName>
        <fullName evidence="3">Uncharacterized protein</fullName>
    </submittedName>
</protein>
<accession>A0A0G4LJ27</accession>
<evidence type="ECO:0000256" key="2">
    <source>
        <dbReference type="ARBA" id="ARBA00022786"/>
    </source>
</evidence>
<dbReference type="InterPro" id="IPR011989">
    <property type="entry name" value="ARM-like"/>
</dbReference>
<dbReference type="InterPro" id="IPR016024">
    <property type="entry name" value="ARM-type_fold"/>
</dbReference>
<sequence>MRTVEEIVRNITPPRSGVNAQKFKSELQSLYDIIFNRITQAGVDTEVRQRAIQALGVLLARTISSEGSSLIPAEKRRSAMDVLADRVKSETTRLASVRAIDTIASYTTSPGQLEKSWIQDVALELAAQLRKSNRALRTSSIQGLKHLVSSPTSKGQLEPETIKGLVSSLGSVVSNNDTHLLAPALLVLAQLVEENAALVMTPEMTNTLCELLKSAYASIALDQLLILVNKVGESGTGQPLMNGLLQTVSIEGDPVVVGKVIGTLLVASGKSTGVTLDSFISELQTSSQTKDDARVSLALAVLGEAGLRLGAKSPLQPDLFLKQFHGEPDNVSMAAAVALG</sequence>
<organism evidence="3 4">
    <name type="scientific">Verticillium longisporum</name>
    <name type="common">Verticillium dahliae var. longisporum</name>
    <dbReference type="NCBI Taxonomy" id="100787"/>
    <lineage>
        <taxon>Eukaryota</taxon>
        <taxon>Fungi</taxon>
        <taxon>Dikarya</taxon>
        <taxon>Ascomycota</taxon>
        <taxon>Pezizomycotina</taxon>
        <taxon>Sordariomycetes</taxon>
        <taxon>Hypocreomycetidae</taxon>
        <taxon>Glomerellales</taxon>
        <taxon>Plectosphaerellaceae</taxon>
        <taxon>Verticillium</taxon>
    </lineage>
</organism>
<dbReference type="EMBL" id="CVQI01012547">
    <property type="protein sequence ID" value="CRK22008.1"/>
    <property type="molecule type" value="Genomic_DNA"/>
</dbReference>
<dbReference type="AlphaFoldDB" id="A0A0G4LJ27"/>
<evidence type="ECO:0000313" key="3">
    <source>
        <dbReference type="EMBL" id="CRK22008.1"/>
    </source>
</evidence>
<keyword evidence="1" id="KW-0677">Repeat</keyword>
<gene>
    <name evidence="3" type="ORF">BN1723_017967</name>
</gene>
<dbReference type="Proteomes" id="UP000045706">
    <property type="component" value="Unassembled WGS sequence"/>
</dbReference>
<dbReference type="GO" id="GO:0010265">
    <property type="term" value="P:SCF complex assembly"/>
    <property type="evidence" value="ECO:0007669"/>
    <property type="project" value="InterPro"/>
</dbReference>
<dbReference type="InterPro" id="IPR039852">
    <property type="entry name" value="CAND1/CAND2"/>
</dbReference>
<reference evidence="4" key="1">
    <citation type="submission" date="2015-05" db="EMBL/GenBank/DDBJ databases">
        <authorList>
            <person name="Fogelqvist Johan"/>
        </authorList>
    </citation>
    <scope>NUCLEOTIDE SEQUENCE [LARGE SCALE GENOMIC DNA]</scope>
</reference>
<evidence type="ECO:0000313" key="4">
    <source>
        <dbReference type="Proteomes" id="UP000045706"/>
    </source>
</evidence>
<proteinExistence type="predicted"/>
<dbReference type="SUPFAM" id="SSF48371">
    <property type="entry name" value="ARM repeat"/>
    <property type="match status" value="1"/>
</dbReference>
<name>A0A0G4LJ27_VERLO</name>